<keyword evidence="1 4" id="KW-0227">DNA damage</keyword>
<evidence type="ECO:0000256" key="3">
    <source>
        <dbReference type="ARBA" id="ARBA00023204"/>
    </source>
</evidence>
<dbReference type="InterPro" id="IPR022572">
    <property type="entry name" value="DNA_rep/recomb_RecO_N"/>
</dbReference>
<evidence type="ECO:0000256" key="1">
    <source>
        <dbReference type="ARBA" id="ARBA00022763"/>
    </source>
</evidence>
<reference evidence="7" key="1">
    <citation type="journal article" date="2019" name="Int. J. Syst. Evol. Microbiol.">
        <title>The Global Catalogue of Microorganisms (GCM) 10K type strain sequencing project: providing services to taxonomists for standard genome sequencing and annotation.</title>
        <authorList>
            <consortium name="The Broad Institute Genomics Platform"/>
            <consortium name="The Broad Institute Genome Sequencing Center for Infectious Disease"/>
            <person name="Wu L."/>
            <person name="Ma J."/>
        </authorList>
    </citation>
    <scope>NUCLEOTIDE SEQUENCE [LARGE SCALE GENOMIC DNA]</scope>
    <source>
        <strain evidence="7">CGMCC 1.12479</strain>
    </source>
</reference>
<dbReference type="RefSeq" id="WP_188442419.1">
    <property type="nucleotide sequence ID" value="NZ_BMFD01000006.1"/>
</dbReference>
<accession>A0ABQ1MJG3</accession>
<dbReference type="Pfam" id="PF02565">
    <property type="entry name" value="RecO_C"/>
    <property type="match status" value="1"/>
</dbReference>
<name>A0ABQ1MJG3_9BACT</name>
<protein>
    <recommendedName>
        <fullName evidence="4">DNA repair protein RecO</fullName>
    </recommendedName>
    <alternativeName>
        <fullName evidence="4">Recombination protein O</fullName>
    </alternativeName>
</protein>
<organism evidence="6 7">
    <name type="scientific">Belliella aquatica</name>
    <dbReference type="NCBI Taxonomy" id="1323734"/>
    <lineage>
        <taxon>Bacteria</taxon>
        <taxon>Pseudomonadati</taxon>
        <taxon>Bacteroidota</taxon>
        <taxon>Cytophagia</taxon>
        <taxon>Cytophagales</taxon>
        <taxon>Cyclobacteriaceae</taxon>
        <taxon>Belliella</taxon>
    </lineage>
</organism>
<evidence type="ECO:0000259" key="5">
    <source>
        <dbReference type="Pfam" id="PF11967"/>
    </source>
</evidence>
<keyword evidence="2 4" id="KW-0233">DNA recombination</keyword>
<feature type="domain" description="DNA replication/recombination mediator RecO N-terminal" evidence="5">
    <location>
        <begin position="1"/>
        <end position="78"/>
    </location>
</feature>
<proteinExistence type="inferred from homology"/>
<keyword evidence="3 4" id="KW-0234">DNA repair</keyword>
<dbReference type="SUPFAM" id="SSF50249">
    <property type="entry name" value="Nucleic acid-binding proteins"/>
    <property type="match status" value="1"/>
</dbReference>
<dbReference type="InterPro" id="IPR037278">
    <property type="entry name" value="ARFGAP/RecO"/>
</dbReference>
<evidence type="ECO:0000313" key="7">
    <source>
        <dbReference type="Proteomes" id="UP000635885"/>
    </source>
</evidence>
<comment type="similarity">
    <text evidence="4">Belongs to the RecO family.</text>
</comment>
<evidence type="ECO:0000313" key="6">
    <source>
        <dbReference type="EMBL" id="GGC41523.1"/>
    </source>
</evidence>
<evidence type="ECO:0000256" key="4">
    <source>
        <dbReference type="HAMAP-Rule" id="MF_00201"/>
    </source>
</evidence>
<dbReference type="Pfam" id="PF11967">
    <property type="entry name" value="RecO_N"/>
    <property type="match status" value="1"/>
</dbReference>
<dbReference type="NCBIfam" id="TIGR00613">
    <property type="entry name" value="reco"/>
    <property type="match status" value="1"/>
</dbReference>
<sequence>MQKKTKGIVISYIRYKETSIIVKVFTRELGLKSYIINGVRSSTGKSKMALYQPLTQLDLVVYDKEGAGLNRVSEAKLHLPYQLIPFDFIRSGIAMFVAEVLAKSIFENYQNEQLYDFLESALAHLDHVDAKLAIYPLVFLFEMSNYLGFAPSDAASFFDEIIQEIKSPAQLISERDALDIIIAESFSCNQTIPSSVRKGLLDHFLVFYSQHLEDNNPWKSVKVLRQLIS</sequence>
<dbReference type="PANTHER" id="PTHR33991">
    <property type="entry name" value="DNA REPAIR PROTEIN RECO"/>
    <property type="match status" value="1"/>
</dbReference>
<dbReference type="InterPro" id="IPR012340">
    <property type="entry name" value="NA-bd_OB-fold"/>
</dbReference>
<dbReference type="SUPFAM" id="SSF57863">
    <property type="entry name" value="ArfGap/RecO-like zinc finger"/>
    <property type="match status" value="1"/>
</dbReference>
<dbReference type="PANTHER" id="PTHR33991:SF1">
    <property type="entry name" value="DNA REPAIR PROTEIN RECO"/>
    <property type="match status" value="1"/>
</dbReference>
<keyword evidence="7" id="KW-1185">Reference proteome</keyword>
<dbReference type="InterPro" id="IPR003717">
    <property type="entry name" value="RecO"/>
</dbReference>
<dbReference type="Gene3D" id="2.40.50.140">
    <property type="entry name" value="Nucleic acid-binding proteins"/>
    <property type="match status" value="1"/>
</dbReference>
<gene>
    <name evidence="4" type="primary">recO</name>
    <name evidence="6" type="ORF">GCM10010993_20180</name>
</gene>
<dbReference type="EMBL" id="BMFD01000006">
    <property type="protein sequence ID" value="GGC41523.1"/>
    <property type="molecule type" value="Genomic_DNA"/>
</dbReference>
<comment type="caution">
    <text evidence="6">The sequence shown here is derived from an EMBL/GenBank/DDBJ whole genome shotgun (WGS) entry which is preliminary data.</text>
</comment>
<evidence type="ECO:0000256" key="2">
    <source>
        <dbReference type="ARBA" id="ARBA00023172"/>
    </source>
</evidence>
<comment type="function">
    <text evidence="4">Involved in DNA repair and RecF pathway recombination.</text>
</comment>
<dbReference type="Proteomes" id="UP000635885">
    <property type="component" value="Unassembled WGS sequence"/>
</dbReference>
<dbReference type="HAMAP" id="MF_00201">
    <property type="entry name" value="RecO"/>
    <property type="match status" value="1"/>
</dbReference>